<sequence length="80" mass="8971">MKAILRTWIPLSNFVFSKNTSGLLHFLNLTPTSTSNLQPNPFVPAFQTKSPFSKPLFSSTSLPCLSRPPHLSKTMLWLPL</sequence>
<dbReference type="EMBL" id="MU167259">
    <property type="protein sequence ID" value="KAG0146583.1"/>
    <property type="molecule type" value="Genomic_DNA"/>
</dbReference>
<gene>
    <name evidence="1" type="ORF">CROQUDRAFT_514839</name>
</gene>
<comment type="caution">
    <text evidence="1">The sequence shown here is derived from an EMBL/GenBank/DDBJ whole genome shotgun (WGS) entry which is preliminary data.</text>
</comment>
<evidence type="ECO:0000313" key="1">
    <source>
        <dbReference type="EMBL" id="KAG0146583.1"/>
    </source>
</evidence>
<name>A0A9P6NM67_9BASI</name>
<evidence type="ECO:0000313" key="2">
    <source>
        <dbReference type="Proteomes" id="UP000886653"/>
    </source>
</evidence>
<proteinExistence type="predicted"/>
<dbReference type="Proteomes" id="UP000886653">
    <property type="component" value="Unassembled WGS sequence"/>
</dbReference>
<dbReference type="AlphaFoldDB" id="A0A9P6NM67"/>
<accession>A0A9P6NM67</accession>
<organism evidence="1 2">
    <name type="scientific">Cronartium quercuum f. sp. fusiforme G11</name>
    <dbReference type="NCBI Taxonomy" id="708437"/>
    <lineage>
        <taxon>Eukaryota</taxon>
        <taxon>Fungi</taxon>
        <taxon>Dikarya</taxon>
        <taxon>Basidiomycota</taxon>
        <taxon>Pucciniomycotina</taxon>
        <taxon>Pucciniomycetes</taxon>
        <taxon>Pucciniales</taxon>
        <taxon>Coleosporiaceae</taxon>
        <taxon>Cronartium</taxon>
    </lineage>
</organism>
<keyword evidence="2" id="KW-1185">Reference proteome</keyword>
<protein>
    <submittedName>
        <fullName evidence="1">Uncharacterized protein</fullName>
    </submittedName>
</protein>
<reference evidence="1" key="1">
    <citation type="submission" date="2013-11" db="EMBL/GenBank/DDBJ databases">
        <title>Genome sequence of the fusiform rust pathogen reveals effectors for host alternation and coevolution with pine.</title>
        <authorList>
            <consortium name="DOE Joint Genome Institute"/>
            <person name="Smith K."/>
            <person name="Pendleton A."/>
            <person name="Kubisiak T."/>
            <person name="Anderson C."/>
            <person name="Salamov A."/>
            <person name="Aerts A."/>
            <person name="Riley R."/>
            <person name="Clum A."/>
            <person name="Lindquist E."/>
            <person name="Ence D."/>
            <person name="Campbell M."/>
            <person name="Kronenberg Z."/>
            <person name="Feau N."/>
            <person name="Dhillon B."/>
            <person name="Hamelin R."/>
            <person name="Burleigh J."/>
            <person name="Smith J."/>
            <person name="Yandell M."/>
            <person name="Nelson C."/>
            <person name="Grigoriev I."/>
            <person name="Davis J."/>
        </authorList>
    </citation>
    <scope>NUCLEOTIDE SEQUENCE</scope>
    <source>
        <strain evidence="1">G11</strain>
    </source>
</reference>